<feature type="region of interest" description="Disordered" evidence="1">
    <location>
        <begin position="1"/>
        <end position="93"/>
    </location>
</feature>
<dbReference type="EMBL" id="AP008216">
    <property type="protein sequence ID" value="BAF26691.1"/>
    <property type="molecule type" value="Genomic_DNA"/>
</dbReference>
<dbReference type="KEGG" id="dosa:Os10g0462100"/>
<proteinExistence type="predicted"/>
<sequence length="131" mass="13636">VRGRSGPRAAEEGAARGRRRSGGEGAARGRRGRSGAQVPHALRSASPPPPSSRALGGVGDVAGTPPRLASGFSSAAASSSWDTRERSTSPLAPPRMVLAEAALRPWPAAEPRELRVEMVALFFEAMESLLK</sequence>
<protein>
    <submittedName>
        <fullName evidence="2">Os10g0462100 protein</fullName>
    </submittedName>
</protein>
<feature type="non-terminal residue" evidence="2">
    <location>
        <position position="1"/>
    </location>
</feature>
<reference evidence="2 3" key="1">
    <citation type="journal article" date="2005" name="Nature">
        <title>The map-based sequence of the rice genome.</title>
        <authorList>
            <consortium name="International rice genome sequencing project (IRGSP)"/>
            <person name="Matsumoto T."/>
            <person name="Wu J."/>
            <person name="Kanamori H."/>
            <person name="Katayose Y."/>
            <person name="Fujisawa M."/>
            <person name="Namiki N."/>
            <person name="Mizuno H."/>
            <person name="Yamamoto K."/>
            <person name="Antonio B.A."/>
            <person name="Baba T."/>
            <person name="Sakata K."/>
            <person name="Nagamura Y."/>
            <person name="Aoki H."/>
            <person name="Arikawa K."/>
            <person name="Arita K."/>
            <person name="Bito T."/>
            <person name="Chiden Y."/>
            <person name="Fujitsuka N."/>
            <person name="Fukunaka R."/>
            <person name="Hamada M."/>
            <person name="Harada C."/>
            <person name="Hayashi A."/>
            <person name="Hijishita S."/>
            <person name="Honda M."/>
            <person name="Hosokawa S."/>
            <person name="Ichikawa Y."/>
            <person name="Idonuma A."/>
            <person name="Iijima M."/>
            <person name="Ikeda M."/>
            <person name="Ikeno M."/>
            <person name="Ito K."/>
            <person name="Ito S."/>
            <person name="Ito T."/>
            <person name="Ito Y."/>
            <person name="Ito Y."/>
            <person name="Iwabuchi A."/>
            <person name="Kamiya K."/>
            <person name="Karasawa W."/>
            <person name="Kurita K."/>
            <person name="Katagiri S."/>
            <person name="Kikuta A."/>
            <person name="Kobayashi H."/>
            <person name="Kobayashi N."/>
            <person name="Machita K."/>
            <person name="Maehara T."/>
            <person name="Masukawa M."/>
            <person name="Mizubayashi T."/>
            <person name="Mukai Y."/>
            <person name="Nagasaki H."/>
            <person name="Nagata Y."/>
            <person name="Naito S."/>
            <person name="Nakashima M."/>
            <person name="Nakama Y."/>
            <person name="Nakamichi Y."/>
            <person name="Nakamura M."/>
            <person name="Meguro A."/>
            <person name="Negishi M."/>
            <person name="Ohta I."/>
            <person name="Ohta T."/>
            <person name="Okamoto M."/>
            <person name="Ono N."/>
            <person name="Saji S."/>
            <person name="Sakaguchi M."/>
            <person name="Sakai K."/>
            <person name="Shibata M."/>
            <person name="Shimokawa T."/>
            <person name="Song J."/>
            <person name="Takazaki Y."/>
            <person name="Terasawa K."/>
            <person name="Tsugane M."/>
            <person name="Tsuji K."/>
            <person name="Ueda S."/>
            <person name="Waki K."/>
            <person name="Yamagata H."/>
            <person name="Yamamoto M."/>
            <person name="Yamamoto S."/>
            <person name="Yamane H."/>
            <person name="Yoshiki S."/>
            <person name="Yoshihara R."/>
            <person name="Yukawa K."/>
            <person name="Zhong H."/>
            <person name="Yano M."/>
            <person name="Yuan Q."/>
            <person name="Ouyang S."/>
            <person name="Liu J."/>
            <person name="Jones K.M."/>
            <person name="Gansberger K."/>
            <person name="Moffat K."/>
            <person name="Hill J."/>
            <person name="Bera J."/>
            <person name="Fadrosh D."/>
            <person name="Jin S."/>
            <person name="Johri S."/>
            <person name="Kim M."/>
            <person name="Overton L."/>
            <person name="Reardon M."/>
            <person name="Tsitrin T."/>
            <person name="Vuong H."/>
            <person name="Weaver B."/>
            <person name="Ciecko A."/>
            <person name="Tallon L."/>
            <person name="Jackson J."/>
            <person name="Pai G."/>
            <person name="Aken S.V."/>
            <person name="Utterback T."/>
            <person name="Reidmuller S."/>
            <person name="Feldblyum T."/>
            <person name="Hsiao J."/>
            <person name="Zismann V."/>
            <person name="Iobst S."/>
            <person name="de Vazeille A.R."/>
            <person name="Buell C.R."/>
            <person name="Ying K."/>
            <person name="Li Y."/>
            <person name="Lu T."/>
            <person name="Huang Y."/>
            <person name="Zhao Q."/>
            <person name="Feng Q."/>
            <person name="Zhang L."/>
            <person name="Zhu J."/>
            <person name="Weng Q."/>
            <person name="Mu J."/>
            <person name="Lu Y."/>
            <person name="Fan D."/>
            <person name="Liu Y."/>
            <person name="Guan J."/>
            <person name="Zhang Y."/>
            <person name="Yu S."/>
            <person name="Liu X."/>
            <person name="Zhang Y."/>
            <person name="Hong G."/>
            <person name="Han B."/>
            <person name="Choisne N."/>
            <person name="Demange N."/>
            <person name="Orjeda G."/>
            <person name="Samain S."/>
            <person name="Cattolico L."/>
            <person name="Pelletier E."/>
            <person name="Couloux A."/>
            <person name="Segurens B."/>
            <person name="Wincker P."/>
            <person name="D'Hont A."/>
            <person name="Scarpelli C."/>
            <person name="Weissenbach J."/>
            <person name="Salanoubat M."/>
            <person name="Quetier F."/>
            <person name="Yu Y."/>
            <person name="Kim H.R."/>
            <person name="Rambo T."/>
            <person name="Currie J."/>
            <person name="Collura K."/>
            <person name="Luo M."/>
            <person name="Yang T."/>
            <person name="Ammiraju J.S.S."/>
            <person name="Engler F."/>
            <person name="Soderlund C."/>
            <person name="Wing R.A."/>
            <person name="Palmer L.E."/>
            <person name="de la Bastide M."/>
            <person name="Spiegel L."/>
            <person name="Nascimento L."/>
            <person name="Zutavern T."/>
            <person name="O'Shaughnessy A."/>
            <person name="Dike S."/>
            <person name="Dedhia N."/>
            <person name="Preston R."/>
            <person name="Balija V."/>
            <person name="McCombie W.R."/>
            <person name="Chow T."/>
            <person name="Chen H."/>
            <person name="Chung M."/>
            <person name="Chen C."/>
            <person name="Shaw J."/>
            <person name="Wu H."/>
            <person name="Hsiao K."/>
            <person name="Chao Y."/>
            <person name="Chu M."/>
            <person name="Cheng C."/>
            <person name="Hour A."/>
            <person name="Lee P."/>
            <person name="Lin S."/>
            <person name="Lin Y."/>
            <person name="Liou J."/>
            <person name="Liu S."/>
            <person name="Hsing Y."/>
            <person name="Raghuvanshi S."/>
            <person name="Mohanty A."/>
            <person name="Bharti A.K."/>
            <person name="Gaur A."/>
            <person name="Gupta V."/>
            <person name="Kumar D."/>
            <person name="Ravi V."/>
            <person name="Vij S."/>
            <person name="Kapur A."/>
            <person name="Khurana P."/>
            <person name="Khurana P."/>
            <person name="Khurana J.P."/>
            <person name="Tyagi A.K."/>
            <person name="Gaikwad K."/>
            <person name="Singh A."/>
            <person name="Dalal V."/>
            <person name="Srivastava S."/>
            <person name="Dixit A."/>
            <person name="Pal A.K."/>
            <person name="Ghazi I.A."/>
            <person name="Yadav M."/>
            <person name="Pandit A."/>
            <person name="Bhargava A."/>
            <person name="Sureshbabu K."/>
            <person name="Batra K."/>
            <person name="Sharma T.R."/>
            <person name="Mohapatra T."/>
            <person name="Singh N.K."/>
            <person name="Messing J."/>
            <person name="Nelson A.B."/>
            <person name="Fuks G."/>
            <person name="Kavchok S."/>
            <person name="Keizer G."/>
            <person name="Linton E."/>
            <person name="Llaca V."/>
            <person name="Song R."/>
            <person name="Tanyolac B."/>
            <person name="Young S."/>
            <person name="Ho-Il K."/>
            <person name="Hahn J.H."/>
            <person name="Sangsakoo G."/>
            <person name="Vanavichit A."/>
            <person name="de Mattos Luiz.A.T."/>
            <person name="Zimmer P.D."/>
            <person name="Malone G."/>
            <person name="Dellagostin O."/>
            <person name="de Oliveira A.C."/>
            <person name="Bevan M."/>
            <person name="Bancroft I."/>
            <person name="Minx P."/>
            <person name="Cordum H."/>
            <person name="Wilson R."/>
            <person name="Cheng Z."/>
            <person name="Jin W."/>
            <person name="Jiang J."/>
            <person name="Leong S.A."/>
            <person name="Iwama H."/>
            <person name="Gojobori T."/>
            <person name="Itoh T."/>
            <person name="Niimura Y."/>
            <person name="Fujii Y."/>
            <person name="Habara T."/>
            <person name="Sakai H."/>
            <person name="Sato Y."/>
            <person name="Wilson G."/>
            <person name="Kumar K."/>
            <person name="McCouch S."/>
            <person name="Juretic N."/>
            <person name="Hoen D."/>
            <person name="Wright S."/>
            <person name="Bruskiewich R."/>
            <person name="Bureau T."/>
            <person name="Miyao A."/>
            <person name="Hirochika H."/>
            <person name="Nishikawa T."/>
            <person name="Kadowaki K."/>
            <person name="Sugiura M."/>
            <person name="Burr B."/>
            <person name="Sasaki T."/>
        </authorList>
    </citation>
    <scope>NUCLEOTIDE SEQUENCE [LARGE SCALE GENOMIC DNA]</scope>
    <source>
        <strain evidence="3">cv. Nipponbare</strain>
    </source>
</reference>
<organism evidence="2 3">
    <name type="scientific">Oryza sativa subsp. japonica</name>
    <name type="common">Rice</name>
    <dbReference type="NCBI Taxonomy" id="39947"/>
    <lineage>
        <taxon>Eukaryota</taxon>
        <taxon>Viridiplantae</taxon>
        <taxon>Streptophyta</taxon>
        <taxon>Embryophyta</taxon>
        <taxon>Tracheophyta</taxon>
        <taxon>Spermatophyta</taxon>
        <taxon>Magnoliopsida</taxon>
        <taxon>Liliopsida</taxon>
        <taxon>Poales</taxon>
        <taxon>Poaceae</taxon>
        <taxon>BOP clade</taxon>
        <taxon>Oryzoideae</taxon>
        <taxon>Oryzeae</taxon>
        <taxon>Oryzinae</taxon>
        <taxon>Oryza</taxon>
        <taxon>Oryza sativa</taxon>
    </lineage>
</organism>
<evidence type="ECO:0000313" key="2">
    <source>
        <dbReference type="EMBL" id="BAF26691.1"/>
    </source>
</evidence>
<reference evidence="3" key="2">
    <citation type="journal article" date="2008" name="Nucleic Acids Res.">
        <title>The rice annotation project database (RAP-DB): 2008 update.</title>
        <authorList>
            <consortium name="The rice annotation project (RAP)"/>
        </authorList>
    </citation>
    <scope>GENOME REANNOTATION</scope>
    <source>
        <strain evidence="3">cv. Nipponbare</strain>
    </source>
</reference>
<dbReference type="AlphaFoldDB" id="A0A0P0XV36"/>
<feature type="compositionally biased region" description="Low complexity" evidence="1">
    <location>
        <begin position="69"/>
        <end position="80"/>
    </location>
</feature>
<name>A0A0P0XV36_ORYSJ</name>
<gene>
    <name evidence="2" type="ordered locus">Os10g0462100</name>
</gene>
<evidence type="ECO:0000313" key="3">
    <source>
        <dbReference type="Proteomes" id="UP000000763"/>
    </source>
</evidence>
<evidence type="ECO:0000256" key="1">
    <source>
        <dbReference type="SAM" id="MobiDB-lite"/>
    </source>
</evidence>
<dbReference type="Proteomes" id="UP000000763">
    <property type="component" value="Chromosome 10"/>
</dbReference>
<dbReference type="Gramene" id="Os10t0462100-01">
    <property type="protein sequence ID" value="Os10t0462100-01"/>
    <property type="gene ID" value="Os10g0462100"/>
</dbReference>
<accession>A0A0P0XV36</accession>